<feature type="transmembrane region" description="Helical" evidence="5">
    <location>
        <begin position="61"/>
        <end position="80"/>
    </location>
</feature>
<dbReference type="EMBL" id="JALXMO010000063">
    <property type="protein sequence ID" value="MCT1608033.1"/>
    <property type="molecule type" value="Genomic_DNA"/>
</dbReference>
<sequence length="277" mass="30166">MRTVITGEAVALDLPAASLITRGASLLIDLLIYWLGLVLTFALLGILGVGFDGVSFDEAAFMALQLSLLVLFTVVVPMTVETLSRGRSVGKLIFGLRVVRDDGGAIRLRHSLIRWLTGFGEIYLTLGLLPLITAMFTQRGKRLGDVLAGTYAIRTRHPNVAPMMLPVPQHMASWTQIADIGRIPDGLAAQAARLLRTVERATARGGKGANMPALTATAGRLADEMLPYVSPLPPTSSALEFLAAVMAERRNREYQKLMRELQRQAPLQQRIHALPYS</sequence>
<evidence type="ECO:0000259" key="6">
    <source>
        <dbReference type="Pfam" id="PF06271"/>
    </source>
</evidence>
<keyword evidence="8" id="KW-1185">Reference proteome</keyword>
<dbReference type="PANTHER" id="PTHR38480:SF1">
    <property type="entry name" value="SLR0254 PROTEIN"/>
    <property type="match status" value="1"/>
</dbReference>
<comment type="subcellular location">
    <subcellularLocation>
        <location evidence="1">Membrane</location>
        <topology evidence="1">Multi-pass membrane protein</topology>
    </subcellularLocation>
</comment>
<proteinExistence type="predicted"/>
<dbReference type="Proteomes" id="UP001205046">
    <property type="component" value="Unassembled WGS sequence"/>
</dbReference>
<keyword evidence="3 5" id="KW-1133">Transmembrane helix</keyword>
<feature type="domain" description="RDD" evidence="6">
    <location>
        <begin position="17"/>
        <end position="149"/>
    </location>
</feature>
<gene>
    <name evidence="7" type="ORF">M3B43_12065</name>
</gene>
<protein>
    <submittedName>
        <fullName evidence="7">RDD family protein</fullName>
    </submittedName>
</protein>
<feature type="transmembrane region" description="Helical" evidence="5">
    <location>
        <begin position="31"/>
        <end position="49"/>
    </location>
</feature>
<dbReference type="PANTHER" id="PTHR38480">
    <property type="entry name" value="SLR0254 PROTEIN"/>
    <property type="match status" value="1"/>
</dbReference>
<keyword evidence="4 5" id="KW-0472">Membrane</keyword>
<feature type="transmembrane region" description="Helical" evidence="5">
    <location>
        <begin position="112"/>
        <end position="132"/>
    </location>
</feature>
<keyword evidence="2 5" id="KW-0812">Transmembrane</keyword>
<dbReference type="InterPro" id="IPR010432">
    <property type="entry name" value="RDD"/>
</dbReference>
<name>A0ABT2HTK7_9MICC</name>
<evidence type="ECO:0000313" key="7">
    <source>
        <dbReference type="EMBL" id="MCT1608033.1"/>
    </source>
</evidence>
<comment type="caution">
    <text evidence="7">The sequence shown here is derived from an EMBL/GenBank/DDBJ whole genome shotgun (WGS) entry which is preliminary data.</text>
</comment>
<organism evidence="7 8">
    <name type="scientific">Nesterenkonia massiliensis</name>
    <dbReference type="NCBI Taxonomy" id="1232429"/>
    <lineage>
        <taxon>Bacteria</taxon>
        <taxon>Bacillati</taxon>
        <taxon>Actinomycetota</taxon>
        <taxon>Actinomycetes</taxon>
        <taxon>Micrococcales</taxon>
        <taxon>Micrococcaceae</taxon>
        <taxon>Nesterenkonia</taxon>
    </lineage>
</organism>
<evidence type="ECO:0000256" key="5">
    <source>
        <dbReference type="SAM" id="Phobius"/>
    </source>
</evidence>
<reference evidence="7 8" key="1">
    <citation type="submission" date="2022-04" db="EMBL/GenBank/DDBJ databases">
        <title>Human microbiome associated bacterial genomes.</title>
        <authorList>
            <person name="Sandstrom S."/>
            <person name="Salamzade R."/>
            <person name="Kalan L.R."/>
        </authorList>
    </citation>
    <scope>NUCLEOTIDE SEQUENCE [LARGE SCALE GENOMIC DNA]</scope>
    <source>
        <strain evidence="8">p3-SID767</strain>
    </source>
</reference>
<evidence type="ECO:0000256" key="1">
    <source>
        <dbReference type="ARBA" id="ARBA00004141"/>
    </source>
</evidence>
<evidence type="ECO:0000256" key="2">
    <source>
        <dbReference type="ARBA" id="ARBA00022692"/>
    </source>
</evidence>
<accession>A0ABT2HTK7</accession>
<evidence type="ECO:0000256" key="4">
    <source>
        <dbReference type="ARBA" id="ARBA00023136"/>
    </source>
</evidence>
<evidence type="ECO:0000256" key="3">
    <source>
        <dbReference type="ARBA" id="ARBA00022989"/>
    </source>
</evidence>
<dbReference type="Pfam" id="PF06271">
    <property type="entry name" value="RDD"/>
    <property type="match status" value="1"/>
</dbReference>
<evidence type="ECO:0000313" key="8">
    <source>
        <dbReference type="Proteomes" id="UP001205046"/>
    </source>
</evidence>
<dbReference type="RefSeq" id="WP_260074102.1">
    <property type="nucleotide sequence ID" value="NZ_JALXMO010000063.1"/>
</dbReference>